<evidence type="ECO:0000256" key="1">
    <source>
        <dbReference type="SAM" id="SignalP"/>
    </source>
</evidence>
<dbReference type="Pfam" id="PF11306">
    <property type="entry name" value="DUF3108"/>
    <property type="match status" value="1"/>
</dbReference>
<sequence>MRRLAQLTPFLIATLLLATAARSEAIVPKPFTAVYEVSYRGMRAGLLTLKLSRDGATGRYTYETTADPSMLARFFISSAALEKTIMEIGPDGVRPLEWSFEDGKSSTEKDGHLKFDWDRNVATGVVEGKQIELPLEPGLQDRLSITVDVVTSLLRGEEPGTIPLIDNNKIKRYDYAKKETSSMDTKLGKVDTVLYESTRQNSDRQSRFWMVPKMEYLAVRAEQVRKGKVETVMVLQSFEQR</sequence>
<feature type="signal peptide" evidence="1">
    <location>
        <begin position="1"/>
        <end position="20"/>
    </location>
</feature>
<gene>
    <name evidence="2" type="ORF">ACFPN2_37795</name>
</gene>
<keyword evidence="3" id="KW-1185">Reference proteome</keyword>
<name>A0ABV8T6L1_9GAMM</name>
<accession>A0ABV8T6L1</accession>
<feature type="chain" id="PRO_5046163360" evidence="1">
    <location>
        <begin position="21"/>
        <end position="241"/>
    </location>
</feature>
<proteinExistence type="predicted"/>
<dbReference type="Proteomes" id="UP001595904">
    <property type="component" value="Unassembled WGS sequence"/>
</dbReference>
<keyword evidence="1" id="KW-0732">Signal</keyword>
<dbReference type="InterPro" id="IPR021457">
    <property type="entry name" value="DUF3108"/>
</dbReference>
<evidence type="ECO:0000313" key="3">
    <source>
        <dbReference type="Proteomes" id="UP001595904"/>
    </source>
</evidence>
<protein>
    <submittedName>
        <fullName evidence="2">DUF3108 domain-containing protein</fullName>
    </submittedName>
</protein>
<evidence type="ECO:0000313" key="2">
    <source>
        <dbReference type="EMBL" id="MFC4314877.1"/>
    </source>
</evidence>
<dbReference type="EMBL" id="JBHSDU010000015">
    <property type="protein sequence ID" value="MFC4314877.1"/>
    <property type="molecule type" value="Genomic_DNA"/>
</dbReference>
<comment type="caution">
    <text evidence="2">The sequence shown here is derived from an EMBL/GenBank/DDBJ whole genome shotgun (WGS) entry which is preliminary data.</text>
</comment>
<dbReference type="RefSeq" id="WP_380606414.1">
    <property type="nucleotide sequence ID" value="NZ_JBHSDU010000015.1"/>
</dbReference>
<reference evidence="3" key="1">
    <citation type="journal article" date="2019" name="Int. J. Syst. Evol. Microbiol.">
        <title>The Global Catalogue of Microorganisms (GCM) 10K type strain sequencing project: providing services to taxonomists for standard genome sequencing and annotation.</title>
        <authorList>
            <consortium name="The Broad Institute Genomics Platform"/>
            <consortium name="The Broad Institute Genome Sequencing Center for Infectious Disease"/>
            <person name="Wu L."/>
            <person name="Ma J."/>
        </authorList>
    </citation>
    <scope>NUCLEOTIDE SEQUENCE [LARGE SCALE GENOMIC DNA]</scope>
    <source>
        <strain evidence="3">CGMCC 1.10759</strain>
    </source>
</reference>
<organism evidence="2 3">
    <name type="scientific">Steroidobacter flavus</name>
    <dbReference type="NCBI Taxonomy" id="1842136"/>
    <lineage>
        <taxon>Bacteria</taxon>
        <taxon>Pseudomonadati</taxon>
        <taxon>Pseudomonadota</taxon>
        <taxon>Gammaproteobacteria</taxon>
        <taxon>Steroidobacterales</taxon>
        <taxon>Steroidobacteraceae</taxon>
        <taxon>Steroidobacter</taxon>
    </lineage>
</organism>